<proteinExistence type="predicted"/>
<comment type="caution">
    <text evidence="2">The sequence shown here is derived from an EMBL/GenBank/DDBJ whole genome shotgun (WGS) entry which is preliminary data.</text>
</comment>
<dbReference type="Gene3D" id="3.40.190.10">
    <property type="entry name" value="Periplasmic binding protein-like II"/>
    <property type="match status" value="2"/>
</dbReference>
<gene>
    <name evidence="2" type="ORF">D7X12_34225</name>
</gene>
<dbReference type="SUPFAM" id="SSF53850">
    <property type="entry name" value="Periplasmic binding protein-like II"/>
    <property type="match status" value="1"/>
</dbReference>
<evidence type="ECO:0000256" key="1">
    <source>
        <dbReference type="SAM" id="MobiDB-lite"/>
    </source>
</evidence>
<keyword evidence="3" id="KW-1185">Reference proteome</keyword>
<dbReference type="PANTHER" id="PTHR35841:SF1">
    <property type="entry name" value="PHOSPHONATES-BINDING PERIPLASMIC PROTEIN"/>
    <property type="match status" value="1"/>
</dbReference>
<dbReference type="OrthoDB" id="5500028at2"/>
<accession>A0A3A8N2E8</accession>
<dbReference type="AlphaFoldDB" id="A0A3A8N2E8"/>
<evidence type="ECO:0000313" key="3">
    <source>
        <dbReference type="Proteomes" id="UP000273405"/>
    </source>
</evidence>
<dbReference type="PANTHER" id="PTHR35841">
    <property type="entry name" value="PHOSPHONATES-BINDING PERIPLASMIC PROTEIN"/>
    <property type="match status" value="1"/>
</dbReference>
<name>A0A3A8N2E8_9BACT</name>
<organism evidence="2 3">
    <name type="scientific">Corallococcus sicarius</name>
    <dbReference type="NCBI Taxonomy" id="2316726"/>
    <lineage>
        <taxon>Bacteria</taxon>
        <taxon>Pseudomonadati</taxon>
        <taxon>Myxococcota</taxon>
        <taxon>Myxococcia</taxon>
        <taxon>Myxococcales</taxon>
        <taxon>Cystobacterineae</taxon>
        <taxon>Myxococcaceae</taxon>
        <taxon>Corallococcus</taxon>
    </lineage>
</organism>
<evidence type="ECO:0000313" key="2">
    <source>
        <dbReference type="EMBL" id="RKH35215.1"/>
    </source>
</evidence>
<reference evidence="3" key="1">
    <citation type="submission" date="2018-09" db="EMBL/GenBank/DDBJ databases">
        <authorList>
            <person name="Livingstone P.G."/>
            <person name="Whitworth D.E."/>
        </authorList>
    </citation>
    <scope>NUCLEOTIDE SEQUENCE [LARGE SCALE GENOMIC DNA]</scope>
    <source>
        <strain evidence="3">CA040B</strain>
    </source>
</reference>
<dbReference type="RefSeq" id="WP_120629413.1">
    <property type="nucleotide sequence ID" value="NZ_RAWG01000326.1"/>
</dbReference>
<sequence>MTSHVPPGGSRHTFRFGLPPSLGSESARERAERLASFLQRALGKLVEVGVATSYETLAKDLLSGRADAAWAPPFVCARMEAMGVRVLTRGVRRGMSSYRSALVGRAGSGLTVEKLKGATAAWVDRDSVAGYLLPSAYLKTQGLEPSRAFVSQQFTGSYQGALEAVLEGRADVTSVFCPPSSTGLSFATGVEDVLGPGSGRRFELLAYTDEAPNDGVPVAMGLPAPLVTALETALLGLQSTPDGQALLRDIFNAERFEVAPRMGYRALYRVALASL</sequence>
<dbReference type="Proteomes" id="UP000273405">
    <property type="component" value="Unassembled WGS sequence"/>
</dbReference>
<dbReference type="Pfam" id="PF12974">
    <property type="entry name" value="Phosphonate-bd"/>
    <property type="match status" value="1"/>
</dbReference>
<dbReference type="EMBL" id="RAWG01000326">
    <property type="protein sequence ID" value="RKH35215.1"/>
    <property type="molecule type" value="Genomic_DNA"/>
</dbReference>
<protein>
    <submittedName>
        <fullName evidence="2">Phosphate/phosphite/phosphonate ABC transporter substrate-binding protein</fullName>
    </submittedName>
</protein>
<feature type="region of interest" description="Disordered" evidence="1">
    <location>
        <begin position="1"/>
        <end position="20"/>
    </location>
</feature>